<dbReference type="RefSeq" id="WP_017127003.1">
    <property type="nucleotide sequence ID" value="NZ_JACAPB010000014.1"/>
</dbReference>
<dbReference type="AlphaFoldDB" id="A0A7Y7Y071"/>
<gene>
    <name evidence="2" type="ORF">HX845_17905</name>
</gene>
<dbReference type="Pfam" id="PF13274">
    <property type="entry name" value="SocA_Panacea"/>
    <property type="match status" value="1"/>
</dbReference>
<evidence type="ECO:0000313" key="2">
    <source>
        <dbReference type="EMBL" id="NWC15543.1"/>
    </source>
</evidence>
<reference evidence="2 3" key="1">
    <citation type="submission" date="2020-04" db="EMBL/GenBank/DDBJ databases">
        <title>Molecular characterization of pseudomonads from Agaricus bisporus reveal novel blotch 2 pathogens in Western Europe.</title>
        <authorList>
            <person name="Taparia T."/>
            <person name="Krijger M."/>
            <person name="Haynes E."/>
            <person name="Elpinstone J.G."/>
            <person name="Noble R."/>
            <person name="Van Der Wolf J."/>
        </authorList>
    </citation>
    <scope>NUCLEOTIDE SEQUENCE [LARGE SCALE GENOMIC DNA]</scope>
    <source>
        <strain evidence="2 3">IPO3738</strain>
    </source>
</reference>
<feature type="domain" description="Antitoxin SocA-like Panacea" evidence="1">
    <location>
        <begin position="27"/>
        <end position="128"/>
    </location>
</feature>
<name>A0A7Y7Y071_9PSED</name>
<accession>A0A7Y7Y071</accession>
<comment type="caution">
    <text evidence="2">The sequence shown here is derived from an EMBL/GenBank/DDBJ whole genome shotgun (WGS) entry which is preliminary data.</text>
</comment>
<dbReference type="EMBL" id="JACAQE010000006">
    <property type="protein sequence ID" value="NWC15543.1"/>
    <property type="molecule type" value="Genomic_DNA"/>
</dbReference>
<proteinExistence type="predicted"/>
<sequence>MFNAKSIANYFLELAAARGESISPMKLQKLVYYAHGWYAGYTDQPLINEAVEAWQYGPVIPSLYHEFKRFGSGEIAGKAFEYDALGVREAAVPADPDIRTFLQNVYNSYGRYSGIRLSEMTHASGTPWDMTWSAAKGVRGVDIPFPMIAAHFKEATQKAQNGQAAVQV</sequence>
<evidence type="ECO:0000313" key="3">
    <source>
        <dbReference type="Proteomes" id="UP000517547"/>
    </source>
</evidence>
<organism evidence="2 3">
    <name type="scientific">Pseudomonas gingeri</name>
    <dbReference type="NCBI Taxonomy" id="117681"/>
    <lineage>
        <taxon>Bacteria</taxon>
        <taxon>Pseudomonadati</taxon>
        <taxon>Pseudomonadota</taxon>
        <taxon>Gammaproteobacteria</taxon>
        <taxon>Pseudomonadales</taxon>
        <taxon>Pseudomonadaceae</taxon>
        <taxon>Pseudomonas</taxon>
    </lineage>
</organism>
<dbReference type="InterPro" id="IPR025272">
    <property type="entry name" value="SocA_Panacea"/>
</dbReference>
<dbReference type="Proteomes" id="UP000517547">
    <property type="component" value="Unassembled WGS sequence"/>
</dbReference>
<evidence type="ECO:0000259" key="1">
    <source>
        <dbReference type="Pfam" id="PF13274"/>
    </source>
</evidence>
<protein>
    <submittedName>
        <fullName evidence="2">SocA family protein</fullName>
    </submittedName>
</protein>